<organism evidence="1 2">
    <name type="scientific">Cesiribacter andamanensis AMV16</name>
    <dbReference type="NCBI Taxonomy" id="1279009"/>
    <lineage>
        <taxon>Bacteria</taxon>
        <taxon>Pseudomonadati</taxon>
        <taxon>Bacteroidota</taxon>
        <taxon>Cytophagia</taxon>
        <taxon>Cytophagales</taxon>
        <taxon>Cesiribacteraceae</taxon>
        <taxon>Cesiribacter</taxon>
    </lineage>
</organism>
<sequence length="122" mass="13653">MGANNPASGAVPGEWVNGRGNGAPVLGTGANWYLQLAWLRPADTRNQRQLQAYASLQWGRLEALHDPVLIWNTGLHYLLNGQRSKLTLGYQSRPVFRASEHLVTEDMRKHMLVLQYQLLFGG</sequence>
<proteinExistence type="predicted"/>
<name>M7N5V6_9BACT</name>
<dbReference type="EMBL" id="AODQ01000013">
    <property type="protein sequence ID" value="EMR04018.1"/>
    <property type="molecule type" value="Genomic_DNA"/>
</dbReference>
<evidence type="ECO:0000313" key="1">
    <source>
        <dbReference type="EMBL" id="EMR04018.1"/>
    </source>
</evidence>
<dbReference type="Proteomes" id="UP000011910">
    <property type="component" value="Unassembled WGS sequence"/>
</dbReference>
<protein>
    <recommendedName>
        <fullName evidence="3">Phosphate-selective porin</fullName>
    </recommendedName>
</protein>
<comment type="caution">
    <text evidence="1">The sequence shown here is derived from an EMBL/GenBank/DDBJ whole genome shotgun (WGS) entry which is preliminary data.</text>
</comment>
<evidence type="ECO:0008006" key="3">
    <source>
        <dbReference type="Google" id="ProtNLM"/>
    </source>
</evidence>
<evidence type="ECO:0000313" key="2">
    <source>
        <dbReference type="Proteomes" id="UP000011910"/>
    </source>
</evidence>
<keyword evidence="2" id="KW-1185">Reference proteome</keyword>
<dbReference type="STRING" id="1279009.ADICEAN_00889"/>
<reference evidence="1 2" key="1">
    <citation type="journal article" date="2013" name="Genome Announc.">
        <title>Draft Genome Sequence of Cesiribacter andamanensis Strain AMV16T, Isolated from a Soil Sample from a Mud Volcano in the Andaman Islands, India.</title>
        <authorList>
            <person name="Shivaji S."/>
            <person name="Ara S."/>
            <person name="Begum Z."/>
            <person name="Srinivas T.N."/>
            <person name="Singh A."/>
            <person name="Kumar Pinnaka A."/>
        </authorList>
    </citation>
    <scope>NUCLEOTIDE SEQUENCE [LARGE SCALE GENOMIC DNA]</scope>
    <source>
        <strain evidence="1 2">AMV16</strain>
    </source>
</reference>
<dbReference type="AlphaFoldDB" id="M7N5V6"/>
<gene>
    <name evidence="1" type="ORF">ADICEAN_00889</name>
</gene>
<accession>M7N5V6</accession>